<keyword evidence="3" id="KW-1185">Reference proteome</keyword>
<dbReference type="EMBL" id="AP022586">
    <property type="protein sequence ID" value="BBY17613.1"/>
    <property type="molecule type" value="Genomic_DNA"/>
</dbReference>
<protein>
    <recommendedName>
        <fullName evidence="4">Sugar transferase</fullName>
    </recommendedName>
</protein>
<evidence type="ECO:0000256" key="1">
    <source>
        <dbReference type="SAM" id="Phobius"/>
    </source>
</evidence>
<evidence type="ECO:0000313" key="3">
    <source>
        <dbReference type="Proteomes" id="UP000466607"/>
    </source>
</evidence>
<keyword evidence="1" id="KW-0812">Transmembrane</keyword>
<evidence type="ECO:0008006" key="4">
    <source>
        <dbReference type="Google" id="ProtNLM"/>
    </source>
</evidence>
<feature type="transmembrane region" description="Helical" evidence="1">
    <location>
        <begin position="110"/>
        <end position="129"/>
    </location>
</feature>
<sequence length="246" mass="26518">MTALDDGPDASMGLATSANQHATSKQMPAWQRWYARRLIALDSLAVATAVVLAQRLRFGAIPGAELNYRFVDYTVVSAMTATMWLTALAVNRSRSPRVIGAGPEEYRRVLLATLSVFGATAILSMLFKLEIARGYLIIALPVGIALLVGGRWLARRFVNRARMKYGRCITRVVVVGSAPAVCDLTRSLAREPRSGYEVAGACIPDGSLRGTIEVPGVGVLPTFGNESNVVGAVAGYGQPRCRRHRD</sequence>
<organism evidence="2 3">
    <name type="scientific">Mycolicibacterium litorale</name>
    <dbReference type="NCBI Taxonomy" id="758802"/>
    <lineage>
        <taxon>Bacteria</taxon>
        <taxon>Bacillati</taxon>
        <taxon>Actinomycetota</taxon>
        <taxon>Actinomycetes</taxon>
        <taxon>Mycobacteriales</taxon>
        <taxon>Mycobacteriaceae</taxon>
        <taxon>Mycolicibacterium</taxon>
    </lineage>
</organism>
<evidence type="ECO:0000313" key="2">
    <source>
        <dbReference type="EMBL" id="BBY17613.1"/>
    </source>
</evidence>
<dbReference type="AlphaFoldDB" id="A0AAD1ITU8"/>
<proteinExistence type="predicted"/>
<accession>A0AAD1ITU8</accession>
<keyword evidence="1" id="KW-0472">Membrane</keyword>
<gene>
    <name evidence="2" type="ORF">MLIT_32050</name>
</gene>
<name>A0AAD1ITU8_9MYCO</name>
<feature type="transmembrane region" description="Helical" evidence="1">
    <location>
        <begin position="135"/>
        <end position="154"/>
    </location>
</feature>
<keyword evidence="1" id="KW-1133">Transmembrane helix</keyword>
<dbReference type="Proteomes" id="UP000466607">
    <property type="component" value="Chromosome"/>
</dbReference>
<feature type="transmembrane region" description="Helical" evidence="1">
    <location>
        <begin position="34"/>
        <end position="53"/>
    </location>
</feature>
<reference evidence="2 3" key="1">
    <citation type="journal article" date="2019" name="Emerg. Microbes Infect.">
        <title>Comprehensive subspecies identification of 175 nontuberculous mycobacteria species based on 7547 genomic profiles.</title>
        <authorList>
            <person name="Matsumoto Y."/>
            <person name="Kinjo T."/>
            <person name="Motooka D."/>
            <person name="Nabeya D."/>
            <person name="Jung N."/>
            <person name="Uechi K."/>
            <person name="Horii T."/>
            <person name="Iida T."/>
            <person name="Fujita J."/>
            <person name="Nakamura S."/>
        </authorList>
    </citation>
    <scope>NUCLEOTIDE SEQUENCE [LARGE SCALE GENOMIC DNA]</scope>
    <source>
        <strain evidence="2 3">JCM 17423</strain>
    </source>
</reference>
<feature type="transmembrane region" description="Helical" evidence="1">
    <location>
        <begin position="73"/>
        <end position="90"/>
    </location>
</feature>
<dbReference type="Pfam" id="PF13727">
    <property type="entry name" value="CoA_binding_3"/>
    <property type="match status" value="1"/>
</dbReference>